<dbReference type="EMBL" id="CM034392">
    <property type="protein sequence ID" value="KAJ0180689.1"/>
    <property type="molecule type" value="Genomic_DNA"/>
</dbReference>
<name>A0ACC1D9U7_9NEOP</name>
<keyword evidence="2" id="KW-1185">Reference proteome</keyword>
<comment type="caution">
    <text evidence="1">The sequence shown here is derived from an EMBL/GenBank/DDBJ whole genome shotgun (WGS) entry which is preliminary data.</text>
</comment>
<evidence type="ECO:0000313" key="1">
    <source>
        <dbReference type="EMBL" id="KAJ0180689.1"/>
    </source>
</evidence>
<dbReference type="Proteomes" id="UP000824533">
    <property type="component" value="Linkage Group LG06"/>
</dbReference>
<accession>A0ACC1D9U7</accession>
<reference evidence="1 2" key="1">
    <citation type="journal article" date="2021" name="Front. Genet.">
        <title>Chromosome-Level Genome Assembly Reveals Significant Gene Expansion in the Toll and IMD Signaling Pathways of Dendrolimus kikuchii.</title>
        <authorList>
            <person name="Zhou J."/>
            <person name="Wu P."/>
            <person name="Xiong Z."/>
            <person name="Liu N."/>
            <person name="Zhao N."/>
            <person name="Ji M."/>
            <person name="Qiu Y."/>
            <person name="Yang B."/>
        </authorList>
    </citation>
    <scope>NUCLEOTIDE SEQUENCE [LARGE SCALE GENOMIC DNA]</scope>
    <source>
        <strain evidence="1">Ann1</strain>
    </source>
</reference>
<evidence type="ECO:0000313" key="2">
    <source>
        <dbReference type="Proteomes" id="UP000824533"/>
    </source>
</evidence>
<sequence>MAQNKEKIKPQTEKNDKSPENITNKNETEVLEDEWLIRDCDMYDDEYDECTSFRGRFHQYFIFGETLDCNQWKKDYDNCCKWRDKKELKAAEALINSEKARRLERLKAHYKNDIWKKRDSPPSDWDKPLPEWMVKRDENTYLAHRAKEMKEGKPVEEQSSCVLM</sequence>
<protein>
    <submittedName>
        <fullName evidence="1">Uncharacterized protein</fullName>
    </submittedName>
</protein>
<gene>
    <name evidence="1" type="ORF">K1T71_004093</name>
</gene>
<proteinExistence type="predicted"/>
<organism evidence="1 2">
    <name type="scientific">Dendrolimus kikuchii</name>
    <dbReference type="NCBI Taxonomy" id="765133"/>
    <lineage>
        <taxon>Eukaryota</taxon>
        <taxon>Metazoa</taxon>
        <taxon>Ecdysozoa</taxon>
        <taxon>Arthropoda</taxon>
        <taxon>Hexapoda</taxon>
        <taxon>Insecta</taxon>
        <taxon>Pterygota</taxon>
        <taxon>Neoptera</taxon>
        <taxon>Endopterygota</taxon>
        <taxon>Lepidoptera</taxon>
        <taxon>Glossata</taxon>
        <taxon>Ditrysia</taxon>
        <taxon>Bombycoidea</taxon>
        <taxon>Lasiocampidae</taxon>
        <taxon>Dendrolimus</taxon>
    </lineage>
</organism>